<dbReference type="InterPro" id="IPR040676">
    <property type="entry name" value="DUF5641"/>
</dbReference>
<keyword evidence="12" id="KW-1185">Reference proteome</keyword>
<dbReference type="EMBL" id="CP092871">
    <property type="protein sequence ID" value="UYV72403.1"/>
    <property type="molecule type" value="Genomic_DNA"/>
</dbReference>
<dbReference type="InterPro" id="IPR021109">
    <property type="entry name" value="Peptidase_aspartic_dom_sf"/>
</dbReference>
<dbReference type="Pfam" id="PF17921">
    <property type="entry name" value="Integrase_H2C2"/>
    <property type="match status" value="2"/>
</dbReference>
<dbReference type="SUPFAM" id="SSF50630">
    <property type="entry name" value="Acid proteases"/>
    <property type="match status" value="1"/>
</dbReference>
<dbReference type="CDD" id="cd09274">
    <property type="entry name" value="RNase_HI_RT_Ty3"/>
    <property type="match status" value="1"/>
</dbReference>
<dbReference type="Pfam" id="PF18701">
    <property type="entry name" value="DUF5641"/>
    <property type="match status" value="1"/>
</dbReference>
<keyword evidence="6" id="KW-0378">Hydrolase</keyword>
<dbReference type="Gene3D" id="3.30.420.10">
    <property type="entry name" value="Ribonuclease H-like superfamily/Ribonuclease H"/>
    <property type="match status" value="2"/>
</dbReference>
<dbReference type="Pfam" id="PF00665">
    <property type="entry name" value="rve"/>
    <property type="match status" value="1"/>
</dbReference>
<evidence type="ECO:0000256" key="8">
    <source>
        <dbReference type="SAM" id="MobiDB-lite"/>
    </source>
</evidence>
<dbReference type="CDD" id="cd01647">
    <property type="entry name" value="RT_LTR"/>
    <property type="match status" value="1"/>
</dbReference>
<keyword evidence="4" id="KW-0540">Nuclease</keyword>
<dbReference type="PROSITE" id="PS50878">
    <property type="entry name" value="RT_POL"/>
    <property type="match status" value="1"/>
</dbReference>
<dbReference type="PANTHER" id="PTHR37984">
    <property type="entry name" value="PROTEIN CBG26694"/>
    <property type="match status" value="1"/>
</dbReference>
<evidence type="ECO:0000259" key="10">
    <source>
        <dbReference type="PROSITE" id="PS50994"/>
    </source>
</evidence>
<dbReference type="InterPro" id="IPR050951">
    <property type="entry name" value="Retrovirus_Pol_polyprotein"/>
</dbReference>
<dbReference type="InterPro" id="IPR001584">
    <property type="entry name" value="Integrase_cat-core"/>
</dbReference>
<dbReference type="InterPro" id="IPR000477">
    <property type="entry name" value="RT_dom"/>
</dbReference>
<dbReference type="Gene3D" id="3.10.20.370">
    <property type="match status" value="1"/>
</dbReference>
<sequence>MWKTGHIKPACKNRKTKYAKIQHGSKATRKINVVEASENGKYFITLNVDNKNVQFEFDTGSCHTLMPINLYKKLWNKKIFPINLHLKSYSNTKIDVIGKREVFVAEANKTLPLIITEANRPVLLGTTWIKCLPAKFLKFSDINLVQETCSSLVNKFAEVFGTSNVGVIKDHKAHLILRKDANPRFFRARNVPYVMRNAIEKELENLEAQGVITKIERSDWATPIVPIMKKNGHVRICGDFKITLNPVLKIDQYPLPKIEDIFAILGRGINFSKIDLSQAYLQLELDENSKEMAVINTHKGLYRYNRLPFGIASAPAIWQRIIEQILSGIPGTLVYLDDILITGESEADHLRNLEAVLNRLNNYGLKANREKCNFFQESLEYCGHVIDKMGLHKTNDKIRAVLDAPKPLNVTQLRAFLGLVTYYHKFIRNAADVLSPLYALLKKGTKWHWSTECRKAFREIKEIISSDQILIAYDPKLPIRLSCDSSSYGLGAVLSQIDVDGNERPIYFISRTLSQAEKKYSQIDKECLSIIWALKKFNNYLFGRKFELITDNKPLHHILNPKREISSNMSARLQRWALILSSYNFTIECRKTGDHGNADGLSRLPLEQCEEMEEDAVNTVHMIKQCEELPLTSSHIRRESCKDSILKIVYQNTLYGWKDKPSNTELLSFYLRREELTVEQGILLLGTRVVIPRKFRAKIKAELHQGHLGVVKMKALARNFIWWPGIDREIEEITRVCRECNINNHTLKQESVHRWESAPTPWYRIHLDFAGPFMNRMFLIVIDSYSKWPEVIIMNSTTTGNTIRVLRDLFSRYGIPDQVVTDNGPQFVSEEMKYFFKSNGVHHLRSAPYFPATNGLAERFVQTLKRGLKNMRNEELNKSLANFLFTYRTVPHSSTREAPVVLFLKRMLKCKWNLLKPKVEVKPGFKKGYSPDFEEDEDILVRDFLGPNKWKEGKIVRRLGKCFYTVKLNDGRLWRRHVCQLRKSYIAPSPASEIFLPEQLINYPRNESRAEDGSVEIPVSPSKENIPSSPGIPAPEEPGPAASDQDRTPQRRPTNNFGCMTGERLPTREEVEVTTDLQVWAVTDNGSRVRRPSTPHHGTPPGRRNTQGVKLHGFGDASEDAYAAAVYIRIPTDDGVSVRLLASKTKLAPMRKMSIPRLELCAALLLTRLVKYIMEELSIKMESATCWSDSTIILSWLRTMSGNLPTFISNRVAEIQSCPQVREWRCVPTGDNPADIASRGILGSELKQSSIWWTGPTWLSAESTEWPRMPPVFEHQSQTELLSIHAISETPFLVAIGEMSSTFNGYIRKVAWILRYCHNCRYIAERYQSHLTPAELRNAHRRILQAIQYQHFREEIRSLTTLGSVRRTSKICGLTPFLDDQGILGVSGRLKWAPSTTYERKHPALLPSSGKVAQMIVQAVHMRTMHGSVHLMLSTLRQKYWMLRAKDQMKRCIRECVTCCRYNRVTQGQLMSDLPKERLTPGKPFSISGVDHAGPVNLRLSKGRGRKTERGYICLFVCFVTRAVHLELVTDASTPTFMSAFKRFVARRGHCTRLYNDQGVVTPAHFLLAEPSSCVPEDDLLLVENHLLTRWQLVQKVMQHLWKRWSKDYLNGLQQRNKWKTISPNVDINMLVLIKEERMPPARWLMGRVVETHPGKDGLVRVVSVRTSVGVLRRPLVKLVLLPVAPPELDVTHQLGEECWSLF</sequence>
<feature type="domain" description="Reverse transcriptase" evidence="9">
    <location>
        <begin position="208"/>
        <end position="386"/>
    </location>
</feature>
<name>A0ABY6KXI8_9ARAC</name>
<evidence type="ECO:0000256" key="7">
    <source>
        <dbReference type="ARBA" id="ARBA00022918"/>
    </source>
</evidence>
<accession>A0ABY6KXI8</accession>
<dbReference type="InterPro" id="IPR036397">
    <property type="entry name" value="RNaseH_sf"/>
</dbReference>
<dbReference type="InterPro" id="IPR012337">
    <property type="entry name" value="RNaseH-like_sf"/>
</dbReference>
<keyword evidence="2" id="KW-0808">Transferase</keyword>
<evidence type="ECO:0000256" key="1">
    <source>
        <dbReference type="ARBA" id="ARBA00012493"/>
    </source>
</evidence>
<evidence type="ECO:0000256" key="5">
    <source>
        <dbReference type="ARBA" id="ARBA00022759"/>
    </source>
</evidence>
<dbReference type="InterPro" id="IPR008042">
    <property type="entry name" value="Retrotrans_Pao"/>
</dbReference>
<dbReference type="InterPro" id="IPR043128">
    <property type="entry name" value="Rev_trsase/Diguanyl_cyclase"/>
</dbReference>
<evidence type="ECO:0000256" key="6">
    <source>
        <dbReference type="ARBA" id="ARBA00022801"/>
    </source>
</evidence>
<dbReference type="Gene3D" id="1.10.340.70">
    <property type="match status" value="1"/>
</dbReference>
<evidence type="ECO:0000256" key="3">
    <source>
        <dbReference type="ARBA" id="ARBA00022695"/>
    </source>
</evidence>
<evidence type="ECO:0000313" key="12">
    <source>
        <dbReference type="Proteomes" id="UP001235939"/>
    </source>
</evidence>
<dbReference type="EC" id="2.7.7.49" evidence="1"/>
<dbReference type="SUPFAM" id="SSF53098">
    <property type="entry name" value="Ribonuclease H-like"/>
    <property type="match status" value="2"/>
</dbReference>
<evidence type="ECO:0000256" key="4">
    <source>
        <dbReference type="ARBA" id="ARBA00022722"/>
    </source>
</evidence>
<feature type="region of interest" description="Disordered" evidence="8">
    <location>
        <begin position="1007"/>
        <end position="1063"/>
    </location>
</feature>
<keyword evidence="3" id="KW-0548">Nucleotidyltransferase</keyword>
<dbReference type="Gene3D" id="3.10.10.10">
    <property type="entry name" value="HIV Type 1 Reverse Transcriptase, subunit A, domain 1"/>
    <property type="match status" value="1"/>
</dbReference>
<gene>
    <name evidence="11" type="ORF">LAZ67_9002969</name>
</gene>
<feature type="domain" description="Integrase catalytic" evidence="10">
    <location>
        <begin position="757"/>
        <end position="907"/>
    </location>
</feature>
<proteinExistence type="predicted"/>
<dbReference type="Pfam" id="PF17917">
    <property type="entry name" value="RT_RNaseH"/>
    <property type="match status" value="1"/>
</dbReference>
<dbReference type="InterPro" id="IPR041588">
    <property type="entry name" value="Integrase_H2C2"/>
</dbReference>
<dbReference type="Pfam" id="PF05380">
    <property type="entry name" value="Peptidase_A17"/>
    <property type="match status" value="1"/>
</dbReference>
<dbReference type="Pfam" id="PF00078">
    <property type="entry name" value="RVT_1"/>
    <property type="match status" value="1"/>
</dbReference>
<dbReference type="InterPro" id="IPR043502">
    <property type="entry name" value="DNA/RNA_pol_sf"/>
</dbReference>
<dbReference type="Proteomes" id="UP001235939">
    <property type="component" value="Chromosome 09"/>
</dbReference>
<dbReference type="InterPro" id="IPR041373">
    <property type="entry name" value="RT_RNaseH"/>
</dbReference>
<dbReference type="Gene3D" id="2.40.70.10">
    <property type="entry name" value="Acid Proteases"/>
    <property type="match status" value="1"/>
</dbReference>
<evidence type="ECO:0000256" key="2">
    <source>
        <dbReference type="ARBA" id="ARBA00022679"/>
    </source>
</evidence>
<dbReference type="PROSITE" id="PS50994">
    <property type="entry name" value="INTEGRASE"/>
    <property type="match status" value="1"/>
</dbReference>
<dbReference type="Gene3D" id="3.30.70.270">
    <property type="match status" value="2"/>
</dbReference>
<evidence type="ECO:0000259" key="9">
    <source>
        <dbReference type="PROSITE" id="PS50878"/>
    </source>
</evidence>
<reference evidence="11 12" key="1">
    <citation type="submission" date="2022-01" db="EMBL/GenBank/DDBJ databases">
        <title>A chromosomal length assembly of Cordylochernes scorpioides.</title>
        <authorList>
            <person name="Zeh D."/>
            <person name="Zeh J."/>
        </authorList>
    </citation>
    <scope>NUCLEOTIDE SEQUENCE [LARGE SCALE GENOMIC DNA]</scope>
    <source>
        <strain evidence="11">IN4F17</strain>
        <tissue evidence="11">Whole Body</tissue>
    </source>
</reference>
<evidence type="ECO:0000313" key="11">
    <source>
        <dbReference type="EMBL" id="UYV72403.1"/>
    </source>
</evidence>
<keyword evidence="7" id="KW-0695">RNA-directed DNA polymerase</keyword>
<protein>
    <recommendedName>
        <fullName evidence="1">RNA-directed DNA polymerase</fullName>
        <ecNumber evidence="1">2.7.7.49</ecNumber>
    </recommendedName>
</protein>
<dbReference type="PANTHER" id="PTHR37984:SF14">
    <property type="entry name" value="RIBONUCLEASE H"/>
    <property type="match status" value="1"/>
</dbReference>
<feature type="region of interest" description="Disordered" evidence="8">
    <location>
        <begin position="1084"/>
        <end position="1108"/>
    </location>
</feature>
<dbReference type="SUPFAM" id="SSF56672">
    <property type="entry name" value="DNA/RNA polymerases"/>
    <property type="match status" value="1"/>
</dbReference>
<keyword evidence="5" id="KW-0255">Endonuclease</keyword>
<organism evidence="11 12">
    <name type="scientific">Cordylochernes scorpioides</name>
    <dbReference type="NCBI Taxonomy" id="51811"/>
    <lineage>
        <taxon>Eukaryota</taxon>
        <taxon>Metazoa</taxon>
        <taxon>Ecdysozoa</taxon>
        <taxon>Arthropoda</taxon>
        <taxon>Chelicerata</taxon>
        <taxon>Arachnida</taxon>
        <taxon>Pseudoscorpiones</taxon>
        <taxon>Cheliferoidea</taxon>
        <taxon>Chernetidae</taxon>
        <taxon>Cordylochernes</taxon>
    </lineage>
</organism>